<evidence type="ECO:0000313" key="3">
    <source>
        <dbReference type="Proteomes" id="UP000254082"/>
    </source>
</evidence>
<evidence type="ECO:0000256" key="1">
    <source>
        <dbReference type="SAM" id="Phobius"/>
    </source>
</evidence>
<dbReference type="AlphaFoldDB" id="A0A380JGX7"/>
<evidence type="ECO:0000313" key="2">
    <source>
        <dbReference type="EMBL" id="SUN36652.1"/>
    </source>
</evidence>
<accession>A0A380JGX7</accession>
<dbReference type="EMBL" id="UHFA01000002">
    <property type="protein sequence ID" value="SUN36652.1"/>
    <property type="molecule type" value="Genomic_DNA"/>
</dbReference>
<keyword evidence="1" id="KW-0472">Membrane</keyword>
<organism evidence="2 3">
    <name type="scientific">Streptococcus downei MFe28</name>
    <dbReference type="NCBI Taxonomy" id="764290"/>
    <lineage>
        <taxon>Bacteria</taxon>
        <taxon>Bacillati</taxon>
        <taxon>Bacillota</taxon>
        <taxon>Bacilli</taxon>
        <taxon>Lactobacillales</taxon>
        <taxon>Streptococcaceae</taxon>
        <taxon>Streptococcus</taxon>
    </lineage>
</organism>
<gene>
    <name evidence="2" type="ORF">NCTC11391_01651</name>
</gene>
<keyword evidence="3" id="KW-1185">Reference proteome</keyword>
<name>A0A380JGX7_STRDO</name>
<dbReference type="Proteomes" id="UP000254082">
    <property type="component" value="Unassembled WGS sequence"/>
</dbReference>
<proteinExistence type="predicted"/>
<keyword evidence="1" id="KW-0812">Transmembrane</keyword>
<feature type="transmembrane region" description="Helical" evidence="1">
    <location>
        <begin position="80"/>
        <end position="103"/>
    </location>
</feature>
<feature type="transmembrane region" description="Helical" evidence="1">
    <location>
        <begin position="20"/>
        <end position="41"/>
    </location>
</feature>
<sequence>MLELIESPDENRKKTFMKAWQIPLVLVWILALIIIFPGNWLLSLHGLAWETKIMHIGLMLLIPSPSLAAYLLGKLSWWKTVLLALVPTLMTFILVTTFGIAPFSNYRDQGPYLVSEEGHFKRTHDDYHLKVNNFVMEKKVVKTVDLD</sequence>
<protein>
    <submittedName>
        <fullName evidence="2">Uncharacterized protein</fullName>
    </submittedName>
</protein>
<feature type="transmembrane region" description="Helical" evidence="1">
    <location>
        <begin position="53"/>
        <end position="73"/>
    </location>
</feature>
<reference evidence="2 3" key="1">
    <citation type="submission" date="2018-06" db="EMBL/GenBank/DDBJ databases">
        <authorList>
            <consortium name="Pathogen Informatics"/>
            <person name="Doyle S."/>
        </authorList>
    </citation>
    <scope>NUCLEOTIDE SEQUENCE [LARGE SCALE GENOMIC DNA]</scope>
    <source>
        <strain evidence="3">NCTC 11391</strain>
    </source>
</reference>
<keyword evidence="1" id="KW-1133">Transmembrane helix</keyword>